<keyword evidence="2" id="KW-0067">ATP-binding</keyword>
<dbReference type="InterPro" id="IPR029787">
    <property type="entry name" value="Nucleotide_cyclase"/>
</dbReference>
<dbReference type="Gene3D" id="3.30.70.1230">
    <property type="entry name" value="Nucleotide cyclase"/>
    <property type="match status" value="2"/>
</dbReference>
<dbReference type="PANTHER" id="PTHR16305">
    <property type="entry name" value="TESTICULAR SOLUBLE ADENYLYL CYCLASE"/>
    <property type="match status" value="1"/>
</dbReference>
<evidence type="ECO:0000256" key="1">
    <source>
        <dbReference type="ARBA" id="ARBA00022741"/>
    </source>
</evidence>
<name>A0A8S2MN55_9BILA</name>
<dbReference type="EMBL" id="CAJOBI010003164">
    <property type="protein sequence ID" value="CAF3958509.1"/>
    <property type="molecule type" value="Genomic_DNA"/>
</dbReference>
<dbReference type="Proteomes" id="UP000676336">
    <property type="component" value="Unassembled WGS sequence"/>
</dbReference>
<keyword evidence="3" id="KW-0456">Lyase</keyword>
<dbReference type="GO" id="GO:0005524">
    <property type="term" value="F:ATP binding"/>
    <property type="evidence" value="ECO:0007669"/>
    <property type="project" value="UniProtKB-KW"/>
</dbReference>
<dbReference type="GO" id="GO:0004016">
    <property type="term" value="F:adenylate cyclase activity"/>
    <property type="evidence" value="ECO:0007669"/>
    <property type="project" value="TreeGrafter"/>
</dbReference>
<organism evidence="4 5">
    <name type="scientific">Rotaria magnacalcarata</name>
    <dbReference type="NCBI Taxonomy" id="392030"/>
    <lineage>
        <taxon>Eukaryota</taxon>
        <taxon>Metazoa</taxon>
        <taxon>Spiralia</taxon>
        <taxon>Gnathifera</taxon>
        <taxon>Rotifera</taxon>
        <taxon>Eurotatoria</taxon>
        <taxon>Bdelloidea</taxon>
        <taxon>Philodinida</taxon>
        <taxon>Philodinidae</taxon>
        <taxon>Rotaria</taxon>
    </lineage>
</organism>
<evidence type="ECO:0000256" key="2">
    <source>
        <dbReference type="ARBA" id="ARBA00022840"/>
    </source>
</evidence>
<dbReference type="AlphaFoldDB" id="A0A8S2MN55"/>
<evidence type="ECO:0000313" key="4">
    <source>
        <dbReference type="EMBL" id="CAF3958509.1"/>
    </source>
</evidence>
<keyword evidence="1" id="KW-0547">Nucleotide-binding</keyword>
<evidence type="ECO:0008006" key="6">
    <source>
        <dbReference type="Google" id="ProtNLM"/>
    </source>
</evidence>
<proteinExistence type="predicted"/>
<sequence length="750" mass="85841">MAPIVEAILREKGDVYKFAGDAVLGLWPFANDSIEHKREQAKRVIACALYMKKSFCNYMTPIGTVLNIKSAIAMGSYSLIFLRGNTSACSKILDEYEPKVQLTARHANFYSETMKKNNAGKHQSINYVNKTGLTEEMIEHCRSNLVNYYVCYGSAVVSARNAEHECKSQDIIVDMATWLLLDSDSEYMHEKFTIEHDDEDVEIPSRSSNHQTEMIGQGPSNTITTAISKHLTPPNKNREILPIRKILCHYIKDIRLHGRRNDIVKDINLSDSYSSMSTDSIELNDDNDALKDPKILNQDRSRDNFLNVWNIPKTSLLDVNDTDIKDFSSFSTATETKQGNLNTRVALTEEQSMKLRPSAYSYFEEYDTSALSTFIIKPVRNQESLDQLSELRLINICFINIILTDYKIKYLPYKLQTVIDCCAEQISITNGLLTKIFMFDKGLSLLCAFGMPGYKHPDDAERALKFAFLITQRLEKLNFVARVSTGVSTGQTFCLSVDIDKLTGVLKRTVLEEIIRELICNATNPTYEIMNYQPQPTIFIIDDVQYIDKESWQYLNLLGSAPTSLLVMAMRDPTLNDDELHTRMDTLRDLPTTKHILLMGLDNRYLSTLACQAMFVQRIPKDLEILITRKSDKGRPQHIIQLLSDLLSNQIIRIETINNDDDLNDGYIEGIQKYLWKRVVKHDPATGNIKILFEYVEPQLCRICDLDRNKFWTHTAVIENINAHVKIDKLRDFEKRIAKISSLFTKNISK</sequence>
<protein>
    <recommendedName>
        <fullName evidence="6">Guanylate cyclase domain-containing protein</fullName>
    </recommendedName>
</protein>
<reference evidence="4" key="1">
    <citation type="submission" date="2021-02" db="EMBL/GenBank/DDBJ databases">
        <authorList>
            <person name="Nowell W R."/>
        </authorList>
    </citation>
    <scope>NUCLEOTIDE SEQUENCE</scope>
</reference>
<evidence type="ECO:0000313" key="5">
    <source>
        <dbReference type="Proteomes" id="UP000676336"/>
    </source>
</evidence>
<accession>A0A8S2MN55</accession>
<dbReference type="PANTHER" id="PTHR16305:SF28">
    <property type="entry name" value="GUANYLATE CYCLASE DOMAIN-CONTAINING PROTEIN"/>
    <property type="match status" value="1"/>
</dbReference>
<feature type="non-terminal residue" evidence="4">
    <location>
        <position position="1"/>
    </location>
</feature>
<gene>
    <name evidence="4" type="ORF">SMN809_LOCUS9656</name>
</gene>
<dbReference type="GO" id="GO:0005737">
    <property type="term" value="C:cytoplasm"/>
    <property type="evidence" value="ECO:0007669"/>
    <property type="project" value="TreeGrafter"/>
</dbReference>
<dbReference type="SUPFAM" id="SSF55073">
    <property type="entry name" value="Nucleotide cyclase"/>
    <property type="match status" value="2"/>
</dbReference>
<comment type="caution">
    <text evidence="4">The sequence shown here is derived from an EMBL/GenBank/DDBJ whole genome shotgun (WGS) entry which is preliminary data.</text>
</comment>
<evidence type="ECO:0000256" key="3">
    <source>
        <dbReference type="ARBA" id="ARBA00023239"/>
    </source>
</evidence>